<dbReference type="Gene3D" id="2.130.10.10">
    <property type="entry name" value="YVTN repeat-like/Quinoprotein amine dehydrogenase"/>
    <property type="match status" value="4"/>
</dbReference>
<keyword evidence="8" id="KW-1185">Reference proteome</keyword>
<dbReference type="Ensembl" id="ENSELUT00000062693.2">
    <property type="protein sequence ID" value="ENSELUP00000072058.2"/>
    <property type="gene ID" value="ENSELUG00000021201.3"/>
</dbReference>
<dbReference type="Pfam" id="PF24782">
    <property type="entry name" value="WD40_MABP1-WDR62_2nd"/>
    <property type="match status" value="1"/>
</dbReference>
<evidence type="ECO:0000256" key="4">
    <source>
        <dbReference type="SAM" id="MobiDB-lite"/>
    </source>
</evidence>
<dbReference type="Proteomes" id="UP000265140">
    <property type="component" value="Chromosome 1"/>
</dbReference>
<proteinExistence type="predicted"/>
<dbReference type="GO" id="GO:0046330">
    <property type="term" value="P:positive regulation of JNK cascade"/>
    <property type="evidence" value="ECO:0007669"/>
    <property type="project" value="TreeGrafter"/>
</dbReference>
<dbReference type="InterPro" id="IPR056161">
    <property type="entry name" value="WD40_MABP1-WDR62_1st"/>
</dbReference>
<feature type="compositionally biased region" description="Polar residues" evidence="4">
    <location>
        <begin position="1274"/>
        <end position="1288"/>
    </location>
</feature>
<dbReference type="InParanoid" id="A0A6Q2Z2H2"/>
<dbReference type="GeneTree" id="ENSGT00940000165793"/>
<evidence type="ECO:0000259" key="5">
    <source>
        <dbReference type="Pfam" id="PF24780"/>
    </source>
</evidence>
<dbReference type="PROSITE" id="PS50294">
    <property type="entry name" value="WD_REPEATS_REGION"/>
    <property type="match status" value="1"/>
</dbReference>
<dbReference type="InterPro" id="IPR056162">
    <property type="entry name" value="WD40_MABP1-WDR62_2nd"/>
</dbReference>
<keyword evidence="2" id="KW-0677">Repeat</keyword>
<protein>
    <submittedName>
        <fullName evidence="7">WD repeat domain 62</fullName>
    </submittedName>
</protein>
<feature type="domain" description="MABP1/WDR62 second WD40" evidence="6">
    <location>
        <begin position="398"/>
        <end position="731"/>
    </location>
</feature>
<dbReference type="PANTHER" id="PTHR44813:SF1">
    <property type="entry name" value="MITOGEN-ACTIVATED PROTEIN KINASE-BINDING PROTEIN 1"/>
    <property type="match status" value="1"/>
</dbReference>
<evidence type="ECO:0000256" key="1">
    <source>
        <dbReference type="ARBA" id="ARBA00022574"/>
    </source>
</evidence>
<evidence type="ECO:0000259" key="6">
    <source>
        <dbReference type="Pfam" id="PF24782"/>
    </source>
</evidence>
<dbReference type="PANTHER" id="PTHR44813">
    <property type="entry name" value="MITOGEN-ACTIVATED PROTEIN KINASE-BINDING PROTEIN 1"/>
    <property type="match status" value="1"/>
</dbReference>
<feature type="region of interest" description="Disordered" evidence="4">
    <location>
        <begin position="1172"/>
        <end position="1200"/>
    </location>
</feature>
<dbReference type="FunCoup" id="A0A6Q2Z2H2">
    <property type="interactions" value="17"/>
</dbReference>
<feature type="region of interest" description="Disordered" evidence="4">
    <location>
        <begin position="1330"/>
        <end position="1372"/>
    </location>
</feature>
<dbReference type="Pfam" id="PF24780">
    <property type="entry name" value="WD40_MABP1-WDR62_1st"/>
    <property type="match status" value="1"/>
</dbReference>
<feature type="region of interest" description="Disordered" evidence="4">
    <location>
        <begin position="869"/>
        <end position="1077"/>
    </location>
</feature>
<feature type="compositionally biased region" description="Pro residues" evidence="4">
    <location>
        <begin position="1339"/>
        <end position="1364"/>
    </location>
</feature>
<dbReference type="SUPFAM" id="SSF50978">
    <property type="entry name" value="WD40 repeat-like"/>
    <property type="match status" value="2"/>
</dbReference>
<keyword evidence="1 3" id="KW-0853">WD repeat</keyword>
<evidence type="ECO:0000256" key="3">
    <source>
        <dbReference type="PROSITE-ProRule" id="PRU00221"/>
    </source>
</evidence>
<reference evidence="7" key="2">
    <citation type="submission" date="2020-02" db="EMBL/GenBank/DDBJ databases">
        <title>Esox lucius (northern pike) genome, fEsoLuc1, primary haplotype.</title>
        <authorList>
            <person name="Myers G."/>
            <person name="Karagic N."/>
            <person name="Meyer A."/>
            <person name="Pippel M."/>
            <person name="Reichard M."/>
            <person name="Winkler S."/>
            <person name="Tracey A."/>
            <person name="Sims Y."/>
            <person name="Howe K."/>
            <person name="Rhie A."/>
            <person name="Formenti G."/>
            <person name="Durbin R."/>
            <person name="Fedrigo O."/>
            <person name="Jarvis E.D."/>
        </authorList>
    </citation>
    <scope>NUCLEOTIDE SEQUENCE [LARGE SCALE GENOMIC DNA]</scope>
</reference>
<dbReference type="InterPro" id="IPR055292">
    <property type="entry name" value="MABP1"/>
</dbReference>
<feature type="compositionally biased region" description="Low complexity" evidence="4">
    <location>
        <begin position="1021"/>
        <end position="1030"/>
    </location>
</feature>
<dbReference type="GO" id="GO:0043124">
    <property type="term" value="P:negative regulation of canonical NF-kappaB signal transduction"/>
    <property type="evidence" value="ECO:0007669"/>
    <property type="project" value="TreeGrafter"/>
</dbReference>
<dbReference type="PROSITE" id="PS50082">
    <property type="entry name" value="WD_REPEATS_2"/>
    <property type="match status" value="2"/>
</dbReference>
<feature type="compositionally biased region" description="Low complexity" evidence="4">
    <location>
        <begin position="1099"/>
        <end position="1137"/>
    </location>
</feature>
<evidence type="ECO:0000313" key="7">
    <source>
        <dbReference type="Ensembl" id="ENSELUP00000072058.2"/>
    </source>
</evidence>
<dbReference type="GO" id="GO:0005737">
    <property type="term" value="C:cytoplasm"/>
    <property type="evidence" value="ECO:0007669"/>
    <property type="project" value="TreeGrafter"/>
</dbReference>
<reference evidence="7" key="4">
    <citation type="submission" date="2025-09" db="UniProtKB">
        <authorList>
            <consortium name="Ensembl"/>
        </authorList>
    </citation>
    <scope>IDENTIFICATION</scope>
</reference>
<feature type="repeat" description="WD" evidence="3">
    <location>
        <begin position="698"/>
        <end position="733"/>
    </location>
</feature>
<reference evidence="7" key="3">
    <citation type="submission" date="2025-08" db="UniProtKB">
        <authorList>
            <consortium name="Ensembl"/>
        </authorList>
    </citation>
    <scope>IDENTIFICATION</scope>
</reference>
<feature type="region of interest" description="Disordered" evidence="4">
    <location>
        <begin position="1230"/>
        <end position="1297"/>
    </location>
</feature>
<dbReference type="InterPro" id="IPR001680">
    <property type="entry name" value="WD40_rpt"/>
</dbReference>
<evidence type="ECO:0000256" key="2">
    <source>
        <dbReference type="ARBA" id="ARBA00022737"/>
    </source>
</evidence>
<feature type="domain" description="MABP1/WDR62 first WD40" evidence="5">
    <location>
        <begin position="65"/>
        <end position="392"/>
    </location>
</feature>
<organism evidence="7 8">
    <name type="scientific">Esox lucius</name>
    <name type="common">Northern pike</name>
    <dbReference type="NCBI Taxonomy" id="8010"/>
    <lineage>
        <taxon>Eukaryota</taxon>
        <taxon>Metazoa</taxon>
        <taxon>Chordata</taxon>
        <taxon>Craniata</taxon>
        <taxon>Vertebrata</taxon>
        <taxon>Euteleostomi</taxon>
        <taxon>Actinopterygii</taxon>
        <taxon>Neopterygii</taxon>
        <taxon>Teleostei</taxon>
        <taxon>Protacanthopterygii</taxon>
        <taxon>Esociformes</taxon>
        <taxon>Esocidae</taxon>
        <taxon>Esox</taxon>
    </lineage>
</organism>
<dbReference type="Bgee" id="ENSELUG00000021201">
    <property type="expression patterns" value="Expressed in ovary and 14 other cell types or tissues"/>
</dbReference>
<dbReference type="GO" id="GO:0007507">
    <property type="term" value="P:heart development"/>
    <property type="evidence" value="ECO:0007669"/>
    <property type="project" value="Ensembl"/>
</dbReference>
<feature type="repeat" description="WD" evidence="3">
    <location>
        <begin position="516"/>
        <end position="560"/>
    </location>
</feature>
<reference evidence="8" key="1">
    <citation type="journal article" date="2014" name="PLoS ONE">
        <title>The genome and linkage map of the northern pike (Esox lucius): conserved synteny revealed between the salmonid sister group and the Neoteleostei.</title>
        <authorList>
            <person name="Rondeau E.B."/>
            <person name="Minkley D.R."/>
            <person name="Leong J.S."/>
            <person name="Messmer A.M."/>
            <person name="Jantzen J.R."/>
            <person name="von Schalburg K.R."/>
            <person name="Lemon C."/>
            <person name="Bird N.H."/>
            <person name="Koop B.F."/>
        </authorList>
    </citation>
    <scope>NUCLEOTIDE SEQUENCE</scope>
</reference>
<feature type="compositionally biased region" description="Basic and acidic residues" evidence="4">
    <location>
        <begin position="1579"/>
        <end position="1589"/>
    </location>
</feature>
<feature type="compositionally biased region" description="Acidic residues" evidence="4">
    <location>
        <begin position="905"/>
        <end position="933"/>
    </location>
</feature>
<feature type="region of interest" description="Disordered" evidence="4">
    <location>
        <begin position="1568"/>
        <end position="1589"/>
    </location>
</feature>
<dbReference type="FunFam" id="2.130.10.10:FF:000046">
    <property type="entry name" value="WD repeat-containing protein 62 isoform 1"/>
    <property type="match status" value="1"/>
</dbReference>
<feature type="region of interest" description="Disordered" evidence="4">
    <location>
        <begin position="1099"/>
        <end position="1153"/>
    </location>
</feature>
<dbReference type="InterPro" id="IPR036322">
    <property type="entry name" value="WD40_repeat_dom_sf"/>
</dbReference>
<evidence type="ECO:0000313" key="8">
    <source>
        <dbReference type="Proteomes" id="UP000265140"/>
    </source>
</evidence>
<name>A0A6Q2Z2H2_ESOLU</name>
<feature type="region of interest" description="Disordered" evidence="4">
    <location>
        <begin position="1431"/>
        <end position="1452"/>
    </location>
</feature>
<dbReference type="SMART" id="SM00320">
    <property type="entry name" value="WD40"/>
    <property type="match status" value="12"/>
</dbReference>
<sequence length="1615" mass="176439">MAEGVYGVGLNLFTSRVTKRVSNANAAPAVAANMRRKSRQTCQRRATQNRVVLERVLGITTSSSSGLACDPNTGLVAYPAGCVAVILHPKKNKQTHILNTSRKTFTALAFSQDGKYLVTGESGHMPCVRVWDVAERAQGAEVQCHKYGVACVAFSTNSSYIVSVGYQHDMTVSVWEWRKGTVIASNKVSSRVLSVSFSEDNSYFVTAGNRHIKFWYLDASKEKRVNSTVPLIGRSGLLGEQRNSTFCGLSCGRGNMASSTYCITSSGLLCQFNSSRMLEAWVDLKTASARCLSVSEAFVFCGCADGTVRVFSPQNLHYIATLHRPHCLGVDVSQGLQPGHLFSANPKAEYPDTLALTFDPVTRHLTCVYNDHSVYVWDVRDIRNVGKVYSALYHSGCVWSVETYPDMDPSLSCLPRGSFLTCSSDNTVRLWHGEPAPGPGALRNLYSQDLLRIVYVGDDTQHLQTEGERGEGGVADTKAGIRVLGISPDGQHLAAGDRNGNLHIFGLQFMDRLQKIEAHDSEVLCLEFSPTETGLCLLASASRDRLIHIFNMKRSYSLEQTVYDHSASITAIKFTGVSPEVQMVSCGADKSIYFRTAEQTAEGLNFSRSHHVVEKTTLYDMDLDATHTHTAIACQDRNIRVYNVKSGKMKKCFKGSTSDEGTLLKVQMDPSGTYLATSCSDKNICIFDYESGECVATLFGHSEIVTGMRFSQDCRHLITVSGDSCVFLWRLDSQMTNCMRKRLAEKNQRSVPKTVTSAPNNPHIIRRETFITLPLGRLSQIEDEEPMSEEEDPRTPARCDVTYDFPTLDPLAPQTNGKLPMWARKLGSVAGTTAPLATVEPLPAPLQPRGRWAEQNPLAIRSVLETHSLQLPLSPTPHRAVGTRQEDEDEEEDPYFHPQSLDSLLGEEEQEEEEEEEEEQQEEEEEEGGEKEDEDKRSGSLSLPDSEDQFGPGLSSPERSGYILYPANSTVLSTGGADGEFDQQHRRQKGWGGEELSPDSACCVGSAESQDQPQDDTDSLSQVSSAGSSGVEEEEDEDPQTLLRQHFDTMANHLSNEEKFETDLSGLQPPPSETLFLNPRLSISTRFLSRFQSRLRGPAAALRPAPLPPSITEETSSPSPDSSTASTASTQNTTQASLKQVPMNGVSESLPEDVQNTVRDVKFHSVSIKRRTSLTQLVQQSPRARPPPRSSKTKSGLHRRDTLEGVCVRVCVHVRTVTGSHRLAFSTSDVTDKTLRSQSCSQNTPAPPPSSATLNSSQPGPDKELPTRPPRQSYMGTTTSSRAKTISPTEEHAGCKNVEVRASSPDPEAKENLPPFAQPYVAPLVVTHTPGTTTSVERPAPPSGPAPGPPAPPSGPAPAPPAPPGNHSARAVLHLDLAVTSDPSPFTSASPLASRKYRRRTVDPAHHSLVTPTEMRSLGKEAKRCLSSIEDSLGPSRLHPRHGPVPPVTSTTMVPTLPLAQLTESPVKSARMGESLPHLPEAGHSPVSNSACSFPLHDDSAEETVTLQQCRQVAGQLRETVRRAVTFYNKVSRLSSGTDQQAQMSDILREALDVVQMELDLVVPSGQRTAVAGPCGPRPPEDSPGRHLRDDRTVALLERYSEMLLRLAERKMDSN</sequence>
<accession>A0A6Q2Z2H2</accession>
<dbReference type="InterPro" id="IPR015943">
    <property type="entry name" value="WD40/YVTN_repeat-like_dom_sf"/>
</dbReference>